<dbReference type="PRINTS" id="PR00081">
    <property type="entry name" value="GDHRDH"/>
</dbReference>
<dbReference type="Gene3D" id="3.40.50.720">
    <property type="entry name" value="NAD(P)-binding Rossmann-like Domain"/>
    <property type="match status" value="1"/>
</dbReference>
<accession>A0A1Y5PX19</accession>
<dbReference type="PANTHER" id="PTHR24320:SF282">
    <property type="entry name" value="WW DOMAIN-CONTAINING OXIDOREDUCTASE"/>
    <property type="match status" value="1"/>
</dbReference>
<dbReference type="AlphaFoldDB" id="A0A1Y5PX19"/>
<dbReference type="SUPFAM" id="SSF51735">
    <property type="entry name" value="NAD(P)-binding Rossmann-fold domains"/>
    <property type="match status" value="1"/>
</dbReference>
<keyword evidence="3 5" id="KW-0560">Oxidoreductase</keyword>
<proteinExistence type="inferred from homology"/>
<evidence type="ECO:0000256" key="3">
    <source>
        <dbReference type="ARBA" id="ARBA00023002"/>
    </source>
</evidence>
<comment type="similarity">
    <text evidence="1">Belongs to the short-chain dehydrogenases/reductases (SDR) family.</text>
</comment>
<dbReference type="InterPro" id="IPR002347">
    <property type="entry name" value="SDR_fam"/>
</dbReference>
<sequence length="319" mass="33689">MIQKPLGSAFGASSTAADVIEGHDLAGRNAIVTGGAAGLGLETVRKLAQAGARVIVPARSRERAEKALSGIANVEIAEMNLADPQSVDAFARDIVAADLPLHILVNSAGIMATPFERDGRGNEMQFSANHLGHFQLARGLRRNLAAANGARIVALSSRGHFYGGVDFDDPNFTVRPYDATLAYAQAKTANALFALGADRRWADDGIRAFSVHPGGIVTGLSKHLPVEVIRQYGAIDDDGNPVIDPDNDKKNVEQGAATQLWCAVAPELEGHGGVYCEDCDIALPSPAESEVRRGVKPWASDPELADRLWALSETLVPAG</sequence>
<evidence type="ECO:0000313" key="5">
    <source>
        <dbReference type="EMBL" id="SBV31774.1"/>
    </source>
</evidence>
<reference evidence="5" key="1">
    <citation type="submission" date="2016-03" db="EMBL/GenBank/DDBJ databases">
        <authorList>
            <person name="Ploux O."/>
        </authorList>
    </citation>
    <scope>NUCLEOTIDE SEQUENCE</scope>
    <source>
        <strain evidence="5">UC10</strain>
    </source>
</reference>
<dbReference type="NCBIfam" id="NF004845">
    <property type="entry name" value="PRK06196.1"/>
    <property type="match status" value="1"/>
</dbReference>
<gene>
    <name evidence="5" type="ORF">SPPYR_0654</name>
</gene>
<evidence type="ECO:0000256" key="4">
    <source>
        <dbReference type="ARBA" id="ARBA00071493"/>
    </source>
</evidence>
<dbReference type="PANTHER" id="PTHR24320">
    <property type="entry name" value="RETINOL DEHYDROGENASE"/>
    <property type="match status" value="1"/>
</dbReference>
<dbReference type="RefSeq" id="WP_295323651.1">
    <property type="nucleotide sequence ID" value="NZ_LT598653.1"/>
</dbReference>
<name>A0A1Y5PX19_9SPHN</name>
<dbReference type="EMBL" id="LT598653">
    <property type="protein sequence ID" value="SBV31774.1"/>
    <property type="molecule type" value="Genomic_DNA"/>
</dbReference>
<evidence type="ECO:0000256" key="2">
    <source>
        <dbReference type="ARBA" id="ARBA00022857"/>
    </source>
</evidence>
<protein>
    <recommendedName>
        <fullName evidence="4">Probable oxidoreductase</fullName>
    </recommendedName>
</protein>
<dbReference type="GO" id="GO:0016491">
    <property type="term" value="F:oxidoreductase activity"/>
    <property type="evidence" value="ECO:0007669"/>
    <property type="project" value="UniProtKB-KW"/>
</dbReference>
<dbReference type="InterPro" id="IPR036291">
    <property type="entry name" value="NAD(P)-bd_dom_sf"/>
</dbReference>
<keyword evidence="2" id="KW-0521">NADP</keyword>
<dbReference type="KEGG" id="sphu:SPPYR_0654"/>
<organism evidence="5">
    <name type="scientific">uncultured Sphingopyxis sp</name>
    <dbReference type="NCBI Taxonomy" id="310581"/>
    <lineage>
        <taxon>Bacteria</taxon>
        <taxon>Pseudomonadati</taxon>
        <taxon>Pseudomonadota</taxon>
        <taxon>Alphaproteobacteria</taxon>
        <taxon>Sphingomonadales</taxon>
        <taxon>Sphingomonadaceae</taxon>
        <taxon>Sphingopyxis</taxon>
        <taxon>environmental samples</taxon>
    </lineage>
</organism>
<evidence type="ECO:0000256" key="1">
    <source>
        <dbReference type="ARBA" id="ARBA00006484"/>
    </source>
</evidence>
<dbReference type="Pfam" id="PF00106">
    <property type="entry name" value="adh_short"/>
    <property type="match status" value="1"/>
</dbReference>
<dbReference type="FunFam" id="3.40.50.720:FF:000594">
    <property type="entry name" value="Short-chain oxidoreductase"/>
    <property type="match status" value="1"/>
</dbReference>